<organism evidence="5 6">
    <name type="scientific">Actinosynnema pretiosum subsp. pretiosum</name>
    <dbReference type="NCBI Taxonomy" id="103721"/>
    <lineage>
        <taxon>Bacteria</taxon>
        <taxon>Bacillati</taxon>
        <taxon>Actinomycetota</taxon>
        <taxon>Actinomycetes</taxon>
        <taxon>Pseudonocardiales</taxon>
        <taxon>Pseudonocardiaceae</taxon>
        <taxon>Actinosynnema</taxon>
    </lineage>
</organism>
<gene>
    <name evidence="5" type="ORF">KCV87_33640</name>
</gene>
<dbReference type="GO" id="GO:0043565">
    <property type="term" value="F:sequence-specific DNA binding"/>
    <property type="evidence" value="ECO:0007669"/>
    <property type="project" value="InterPro"/>
</dbReference>
<dbReference type="EMBL" id="CP073249">
    <property type="protein sequence ID" value="QUF04214.1"/>
    <property type="molecule type" value="Genomic_DNA"/>
</dbReference>
<dbReference type="Pfam" id="PF12833">
    <property type="entry name" value="HTH_18"/>
    <property type="match status" value="1"/>
</dbReference>
<sequence>MMSGVDVLADALRMRGARGSLGVRLEAGGCWGARVDALPLASLYLVTEGQVWLGTSGSALRIDAGCAVHVPERVPHVLVSEPGALAERCDLDAACAAMASGAVLRLGDGPVRARLITAYYELGDSLFPDAFPVLVTAEERPQLAATAALLAAELAEPQFGTTAAVNSIVDLLLVQFARAWLAANPVARSRSWLGALLDPLVREALTRMHGEPARAWTTANLASALNVSRATLSRRFPLALGEPPGAYLTRLRMDLAAIRLRDTDEPLESVAEAVGYGSGKAFSRAFQRSRGRSPSDYRFRARHRGRAAVVAGQGIPDLPIVELPLPDPPGAALARDVS</sequence>
<proteinExistence type="predicted"/>
<protein>
    <submittedName>
        <fullName evidence="5">AraC family transcriptional regulator</fullName>
    </submittedName>
</protein>
<dbReference type="InterPro" id="IPR009057">
    <property type="entry name" value="Homeodomain-like_sf"/>
</dbReference>
<evidence type="ECO:0000313" key="5">
    <source>
        <dbReference type="EMBL" id="QUF04214.1"/>
    </source>
</evidence>
<dbReference type="InterPro" id="IPR050204">
    <property type="entry name" value="AraC_XylS_family_regulators"/>
</dbReference>
<dbReference type="Gene3D" id="1.10.10.60">
    <property type="entry name" value="Homeodomain-like"/>
    <property type="match status" value="2"/>
</dbReference>
<keyword evidence="3" id="KW-0804">Transcription</keyword>
<evidence type="ECO:0000256" key="3">
    <source>
        <dbReference type="ARBA" id="ARBA00023163"/>
    </source>
</evidence>
<dbReference type="PANTHER" id="PTHR46796:SF13">
    <property type="entry name" value="HTH-TYPE TRANSCRIPTIONAL ACTIVATOR RHAS"/>
    <property type="match status" value="1"/>
</dbReference>
<reference evidence="5" key="1">
    <citation type="submission" date="2021-04" db="EMBL/GenBank/DDBJ databases">
        <title>Genomic sequence of Actinosynnema pretiosum subsp. pretiosum ATCC 31280 (C-14919).</title>
        <authorList>
            <person name="Bai L."/>
            <person name="Wang X."/>
            <person name="Xiao Y."/>
        </authorList>
    </citation>
    <scope>NUCLEOTIDE SEQUENCE</scope>
    <source>
        <strain evidence="5">ATCC 31280</strain>
    </source>
</reference>
<evidence type="ECO:0000313" key="6">
    <source>
        <dbReference type="Proteomes" id="UP000677152"/>
    </source>
</evidence>
<evidence type="ECO:0000256" key="1">
    <source>
        <dbReference type="ARBA" id="ARBA00023015"/>
    </source>
</evidence>
<evidence type="ECO:0000259" key="4">
    <source>
        <dbReference type="PROSITE" id="PS01124"/>
    </source>
</evidence>
<keyword evidence="2" id="KW-0238">DNA-binding</keyword>
<evidence type="ECO:0000256" key="2">
    <source>
        <dbReference type="ARBA" id="ARBA00023125"/>
    </source>
</evidence>
<name>A0AA45L639_9PSEU</name>
<keyword evidence="1" id="KW-0805">Transcription regulation</keyword>
<dbReference type="Pfam" id="PF12852">
    <property type="entry name" value="Cupin_6"/>
    <property type="match status" value="1"/>
</dbReference>
<dbReference type="SUPFAM" id="SSF46689">
    <property type="entry name" value="Homeodomain-like"/>
    <property type="match status" value="2"/>
</dbReference>
<dbReference type="InterPro" id="IPR018062">
    <property type="entry name" value="HTH_AraC-typ_CS"/>
</dbReference>
<dbReference type="Proteomes" id="UP000677152">
    <property type="component" value="Chromosome"/>
</dbReference>
<dbReference type="AlphaFoldDB" id="A0AA45L639"/>
<dbReference type="PROSITE" id="PS01124">
    <property type="entry name" value="HTH_ARAC_FAMILY_2"/>
    <property type="match status" value="1"/>
</dbReference>
<dbReference type="InterPro" id="IPR032783">
    <property type="entry name" value="AraC_lig"/>
</dbReference>
<dbReference type="SMART" id="SM00342">
    <property type="entry name" value="HTH_ARAC"/>
    <property type="match status" value="1"/>
</dbReference>
<accession>A0AA45L639</accession>
<dbReference type="PROSITE" id="PS00041">
    <property type="entry name" value="HTH_ARAC_FAMILY_1"/>
    <property type="match status" value="1"/>
</dbReference>
<dbReference type="InterPro" id="IPR018060">
    <property type="entry name" value="HTH_AraC"/>
</dbReference>
<dbReference type="PANTHER" id="PTHR46796">
    <property type="entry name" value="HTH-TYPE TRANSCRIPTIONAL ACTIVATOR RHAS-RELATED"/>
    <property type="match status" value="1"/>
</dbReference>
<feature type="domain" description="HTH araC/xylS-type" evidence="4">
    <location>
        <begin position="202"/>
        <end position="300"/>
    </location>
</feature>
<dbReference type="GO" id="GO:0003700">
    <property type="term" value="F:DNA-binding transcription factor activity"/>
    <property type="evidence" value="ECO:0007669"/>
    <property type="project" value="InterPro"/>
</dbReference>